<name>A0A8S5N846_9CAUD</name>
<feature type="domain" description="Phage terminase large subunit GpA ATPase" evidence="1">
    <location>
        <begin position="10"/>
        <end position="204"/>
    </location>
</feature>
<organism evidence="2">
    <name type="scientific">Myoviridae sp. ct8ME27</name>
    <dbReference type="NCBI Taxonomy" id="2826622"/>
    <lineage>
        <taxon>Viruses</taxon>
        <taxon>Duplodnaviria</taxon>
        <taxon>Heunggongvirae</taxon>
        <taxon>Uroviricota</taxon>
        <taxon>Caudoviricetes</taxon>
    </lineage>
</organism>
<reference evidence="2" key="1">
    <citation type="journal article" date="2021" name="Proc. Natl. Acad. Sci. U.S.A.">
        <title>A Catalog of Tens of Thousands of Viruses from Human Metagenomes Reveals Hidden Associations with Chronic Diseases.</title>
        <authorList>
            <person name="Tisza M.J."/>
            <person name="Buck C.B."/>
        </authorList>
    </citation>
    <scope>NUCLEOTIDE SEQUENCE</scope>
    <source>
        <strain evidence="2">Ct8ME27</strain>
    </source>
</reference>
<dbReference type="Gene3D" id="3.40.50.300">
    <property type="entry name" value="P-loop containing nucleotide triphosphate hydrolases"/>
    <property type="match status" value="1"/>
</dbReference>
<evidence type="ECO:0000313" key="2">
    <source>
        <dbReference type="EMBL" id="DAD90219.1"/>
    </source>
</evidence>
<dbReference type="InterPro" id="IPR027417">
    <property type="entry name" value="P-loop_NTPase"/>
</dbReference>
<sequence>MFVVGLLWRMVFAPCQGMIVYPSDALAAETNLTKINPLIKRIPQLKSELDRPRSYRADRYAFSNSTIYFQGAGSKIVSKSCKIAIGDEVDVWPVIGKLDNVADLKKRTRSYNSSITFLVCTPTEQNGKIWKQFLKSSKGYWHLRCQHCGELSMRSCDIHNLQFETEYNEEQRQHIVKPESIRLVCPKCGFEHTESMKHDMNVQGGYIHELPELLQDAPRLSSRCISFSTSCIKLENNCNSSA</sequence>
<proteinExistence type="predicted"/>
<protein>
    <submittedName>
        <fullName evidence="2">Terminase large subunit</fullName>
    </submittedName>
</protein>
<dbReference type="Pfam" id="PF05876">
    <property type="entry name" value="GpA_ATPase"/>
    <property type="match status" value="1"/>
</dbReference>
<dbReference type="InterPro" id="IPR046453">
    <property type="entry name" value="GpA_ATPase"/>
</dbReference>
<evidence type="ECO:0000259" key="1">
    <source>
        <dbReference type="Pfam" id="PF05876"/>
    </source>
</evidence>
<accession>A0A8S5N846</accession>
<dbReference type="EMBL" id="BK015080">
    <property type="protein sequence ID" value="DAD90219.1"/>
    <property type="molecule type" value="Genomic_DNA"/>
</dbReference>
<dbReference type="GO" id="GO:0016887">
    <property type="term" value="F:ATP hydrolysis activity"/>
    <property type="evidence" value="ECO:0007669"/>
    <property type="project" value="InterPro"/>
</dbReference>